<dbReference type="HAMAP" id="MF_00816">
    <property type="entry name" value="UPF0352"/>
    <property type="match status" value="1"/>
</dbReference>
<gene>
    <name evidence="2" type="ORF">RO21_05945</name>
</gene>
<dbReference type="RefSeq" id="WP_047976882.1">
    <property type="nucleotide sequence ID" value="NZ_JWIZ01000032.1"/>
</dbReference>
<proteinExistence type="inferred from homology"/>
<evidence type="ECO:0000313" key="2">
    <source>
        <dbReference type="EMBL" id="KMK51498.1"/>
    </source>
</evidence>
<protein>
    <recommendedName>
        <fullName evidence="1">UPF0352 protein RO21_05945</fullName>
    </recommendedName>
</protein>
<dbReference type="PIRSF" id="PIRSF006188">
    <property type="entry name" value="UCP006188"/>
    <property type="match status" value="1"/>
</dbReference>
<dbReference type="EMBL" id="JWIZ01000032">
    <property type="protein sequence ID" value="KMK51498.1"/>
    <property type="molecule type" value="Genomic_DNA"/>
</dbReference>
<dbReference type="STRING" id="67855.RO21_05945"/>
<evidence type="ECO:0000256" key="1">
    <source>
        <dbReference type="HAMAP-Rule" id="MF_00816"/>
    </source>
</evidence>
<dbReference type="SUPFAM" id="SSF158651">
    <property type="entry name" value="YejL-like"/>
    <property type="match status" value="1"/>
</dbReference>
<name>A0A0J5P4Z0_9PAST</name>
<comment type="similarity">
    <text evidence="1">Belongs to the UPF0352 family.</text>
</comment>
<dbReference type="InterPro" id="IPR009857">
    <property type="entry name" value="UPF0352"/>
</dbReference>
<evidence type="ECO:0000313" key="3">
    <source>
        <dbReference type="Proteomes" id="UP000036270"/>
    </source>
</evidence>
<accession>A0A0J5P4Z0</accession>
<dbReference type="Gene3D" id="1.10.3390.10">
    <property type="entry name" value="YejL-like"/>
    <property type="match status" value="1"/>
</dbReference>
<sequence length="74" mass="8209">MATQSKYQDKQLDALLNDLIVTLEKHKTPVDLSLMALGNMVSNILITNIANSTQRQKLAETFNHALLNAIQSSK</sequence>
<reference evidence="2 3" key="1">
    <citation type="submission" date="2014-12" db="EMBL/GenBank/DDBJ databases">
        <title>Reclassification of Actinobacillus muris as Muribacter muris.</title>
        <authorList>
            <person name="Christensen H."/>
            <person name="Nicklas W."/>
            <person name="Bisgaard M."/>
        </authorList>
    </citation>
    <scope>NUCLEOTIDE SEQUENCE [LARGE SCALE GENOMIC DNA]</scope>
    <source>
        <strain evidence="2 3">Ackerman80-443D</strain>
    </source>
</reference>
<dbReference type="Pfam" id="PF07208">
    <property type="entry name" value="DUF1414"/>
    <property type="match status" value="1"/>
</dbReference>
<dbReference type="NCBIfam" id="NF010242">
    <property type="entry name" value="PRK13689.1"/>
    <property type="match status" value="1"/>
</dbReference>
<organism evidence="2 3">
    <name type="scientific">Muribacter muris</name>
    <dbReference type="NCBI Taxonomy" id="67855"/>
    <lineage>
        <taxon>Bacteria</taxon>
        <taxon>Pseudomonadati</taxon>
        <taxon>Pseudomonadota</taxon>
        <taxon>Gammaproteobacteria</taxon>
        <taxon>Pasteurellales</taxon>
        <taxon>Pasteurellaceae</taxon>
        <taxon>Muribacter</taxon>
    </lineage>
</organism>
<dbReference type="Proteomes" id="UP000036270">
    <property type="component" value="Unassembled WGS sequence"/>
</dbReference>
<dbReference type="InterPro" id="IPR023202">
    <property type="entry name" value="YejL_sf"/>
</dbReference>
<keyword evidence="3" id="KW-1185">Reference proteome</keyword>
<dbReference type="AlphaFoldDB" id="A0A0J5P4Z0"/>
<dbReference type="PATRIC" id="fig|67855.3.peg.1168"/>
<comment type="caution">
    <text evidence="2">The sequence shown here is derived from an EMBL/GenBank/DDBJ whole genome shotgun (WGS) entry which is preliminary data.</text>
</comment>